<keyword evidence="8" id="KW-1185">Reference proteome</keyword>
<dbReference type="FunFam" id="3.40.50.300:FF:002125">
    <property type="entry name" value="ATP-dependent helicase HrpB"/>
    <property type="match status" value="1"/>
</dbReference>
<evidence type="ECO:0000259" key="6">
    <source>
        <dbReference type="PROSITE" id="PS51194"/>
    </source>
</evidence>
<evidence type="ECO:0000259" key="5">
    <source>
        <dbReference type="PROSITE" id="PS51192"/>
    </source>
</evidence>
<dbReference type="SMART" id="SM00847">
    <property type="entry name" value="HA2"/>
    <property type="match status" value="1"/>
</dbReference>
<dbReference type="Pfam" id="PF00270">
    <property type="entry name" value="DEAD"/>
    <property type="match status" value="1"/>
</dbReference>
<dbReference type="GO" id="GO:0005524">
    <property type="term" value="F:ATP binding"/>
    <property type="evidence" value="ECO:0007669"/>
    <property type="project" value="UniProtKB-KW"/>
</dbReference>
<dbReference type="Proteomes" id="UP000192738">
    <property type="component" value="Unassembled WGS sequence"/>
</dbReference>
<dbReference type="Pfam" id="PF00271">
    <property type="entry name" value="Helicase_C"/>
    <property type="match status" value="1"/>
</dbReference>
<dbReference type="InterPro" id="IPR027417">
    <property type="entry name" value="P-loop_NTPase"/>
</dbReference>
<keyword evidence="4" id="KW-0067">ATP-binding</keyword>
<name>A0A1W2C0F6_9FIRM</name>
<sequence>MNRLPIEDILPELKAALSSRVNAVLVAPPGSGKTTRIPLAFMNEAWLKGQRILMLEPRRLAARAAARYMAQLLGEQVGETVGYRVRLDTRIGPKTRIEVITEGILTRMLQTDQALEGVGLIIFDEFHERSLHADLGLALALESQAVLREDLRLLVMSATLEAKAVADILGDAPVICGSGQVFPVTTHYLERRLDGRIEAGVVQAIFSALTGSEGDILVFLPGAGEIRRVHAGLIEAGIAQYARVALLYGNLTAAAQDIAILPSPPGERKVVLATSIAETSLTVEGVRTVIDSGLMRVPRYSPRTGLTHLETLRVSKAAADQRRGRAGRLGPGICFRLWTKLDDMYLEPETMPEIMAADLASLALELAAWGVTSLSQLRWLDPPPEAAFGNARDLLGKLGAVEANGVITAHGRQMTQTGLHPRLAHMVLKAVEIGFAGLACELAAILSERDFFKGPDNDLRLRVETIRKLKPGGSGLEWLLPQGVDIGSCRRIKAEGDRLKQDFGIPLNPQDDIEDCGLVLALAYPDRIGQQRGIGRFLLENGRGVIMAESQPLAYSPYIVAADLDGQGSESRVFLAAPVGFEQVRRYLGQQIIEETTVAWDAAAQAVRTRRVERLGALILKESFCAESNQEDIYAALLAGIAREGLSILPWTRAASQLRQRLLFCRCWEEDGWPDVSDEALLGTLASWLGPYVCALTSRAELARLNLAAILEGLLIWEQRQKLEEYAPTHVVVPSGQRIPIDYSKPDSPVLAVKLQEMFGLKETPCIAWGKVRLTLHLLSPAQRPVQVTRDLANFWDTTYFEVKKDLMGRYPKHYWPEDPMNAIPTNRVRPKTK</sequence>
<accession>A0A1W2C0F6</accession>
<dbReference type="InterPro" id="IPR013689">
    <property type="entry name" value="RNA_helicase_ATP-dep_HrpB_C"/>
</dbReference>
<dbReference type="RefSeq" id="WP_084575938.1">
    <property type="nucleotide sequence ID" value="NZ_CP155572.1"/>
</dbReference>
<protein>
    <submittedName>
        <fullName evidence="7">ATP-dependent helicase HrpB</fullName>
    </submittedName>
</protein>
<dbReference type="PANTHER" id="PTHR43519">
    <property type="entry name" value="ATP-DEPENDENT RNA HELICASE HRPB"/>
    <property type="match status" value="1"/>
</dbReference>
<dbReference type="Pfam" id="PF08482">
    <property type="entry name" value="HrpB_C"/>
    <property type="match status" value="1"/>
</dbReference>
<dbReference type="InterPro" id="IPR010225">
    <property type="entry name" value="HrpB"/>
</dbReference>
<keyword evidence="3 7" id="KW-0347">Helicase</keyword>
<gene>
    <name evidence="7" type="ORF">SAMN04488500_10930</name>
</gene>
<evidence type="ECO:0000256" key="3">
    <source>
        <dbReference type="ARBA" id="ARBA00022806"/>
    </source>
</evidence>
<evidence type="ECO:0000313" key="8">
    <source>
        <dbReference type="Proteomes" id="UP000192738"/>
    </source>
</evidence>
<dbReference type="GO" id="GO:0016787">
    <property type="term" value="F:hydrolase activity"/>
    <property type="evidence" value="ECO:0007669"/>
    <property type="project" value="UniProtKB-KW"/>
</dbReference>
<dbReference type="CDD" id="cd18791">
    <property type="entry name" value="SF2_C_RHA"/>
    <property type="match status" value="1"/>
</dbReference>
<dbReference type="SMART" id="SM00487">
    <property type="entry name" value="DEXDc"/>
    <property type="match status" value="1"/>
</dbReference>
<dbReference type="Gene3D" id="1.20.120.1080">
    <property type="match status" value="1"/>
</dbReference>
<dbReference type="OrthoDB" id="9808833at2"/>
<dbReference type="GO" id="GO:0003676">
    <property type="term" value="F:nucleic acid binding"/>
    <property type="evidence" value="ECO:0007669"/>
    <property type="project" value="InterPro"/>
</dbReference>
<reference evidence="7 8" key="1">
    <citation type="submission" date="2017-04" db="EMBL/GenBank/DDBJ databases">
        <authorList>
            <person name="Afonso C.L."/>
            <person name="Miller P.J."/>
            <person name="Scott M.A."/>
            <person name="Spackman E."/>
            <person name="Goraichik I."/>
            <person name="Dimitrov K.M."/>
            <person name="Suarez D.L."/>
            <person name="Swayne D.E."/>
        </authorList>
    </citation>
    <scope>NUCLEOTIDE SEQUENCE [LARGE SCALE GENOMIC DNA]</scope>
    <source>
        <strain evidence="7 8">DSM 5090</strain>
    </source>
</reference>
<dbReference type="STRING" id="112901.SAMN04488500_10930"/>
<evidence type="ECO:0000256" key="4">
    <source>
        <dbReference type="ARBA" id="ARBA00022840"/>
    </source>
</evidence>
<dbReference type="InterPro" id="IPR014001">
    <property type="entry name" value="Helicase_ATP-bd"/>
</dbReference>
<dbReference type="PROSITE" id="PS51194">
    <property type="entry name" value="HELICASE_CTER"/>
    <property type="match status" value="1"/>
</dbReference>
<dbReference type="Pfam" id="PF24473">
    <property type="entry name" value="CON_HrpB"/>
    <property type="match status" value="1"/>
</dbReference>
<evidence type="ECO:0000256" key="1">
    <source>
        <dbReference type="ARBA" id="ARBA00022741"/>
    </source>
</evidence>
<dbReference type="CDD" id="cd17990">
    <property type="entry name" value="DEXHc_HrpB"/>
    <property type="match status" value="1"/>
</dbReference>
<dbReference type="InterPro" id="IPR049614">
    <property type="entry name" value="HrpB_DEXH"/>
</dbReference>
<feature type="domain" description="Helicase C-terminal" evidence="6">
    <location>
        <begin position="201"/>
        <end position="370"/>
    </location>
</feature>
<proteinExistence type="predicted"/>
<keyword evidence="2" id="KW-0378">Hydrolase</keyword>
<dbReference type="EMBL" id="FWXI01000009">
    <property type="protein sequence ID" value="SMC78581.1"/>
    <property type="molecule type" value="Genomic_DNA"/>
</dbReference>
<dbReference type="SUPFAM" id="SSF52540">
    <property type="entry name" value="P-loop containing nucleoside triphosphate hydrolases"/>
    <property type="match status" value="1"/>
</dbReference>
<dbReference type="InterPro" id="IPR011545">
    <property type="entry name" value="DEAD/DEAH_box_helicase_dom"/>
</dbReference>
<dbReference type="PANTHER" id="PTHR43519:SF1">
    <property type="entry name" value="ATP-DEPENDENT RNA HELICASE HRPB"/>
    <property type="match status" value="1"/>
</dbReference>
<dbReference type="Gene3D" id="3.40.50.300">
    <property type="entry name" value="P-loop containing nucleotide triphosphate hydrolases"/>
    <property type="match status" value="2"/>
</dbReference>
<dbReference type="GO" id="GO:0004386">
    <property type="term" value="F:helicase activity"/>
    <property type="evidence" value="ECO:0007669"/>
    <property type="project" value="UniProtKB-KW"/>
</dbReference>
<evidence type="ECO:0000256" key="2">
    <source>
        <dbReference type="ARBA" id="ARBA00022801"/>
    </source>
</evidence>
<organism evidence="7 8">
    <name type="scientific">Sporomusa malonica</name>
    <dbReference type="NCBI Taxonomy" id="112901"/>
    <lineage>
        <taxon>Bacteria</taxon>
        <taxon>Bacillati</taxon>
        <taxon>Bacillota</taxon>
        <taxon>Negativicutes</taxon>
        <taxon>Selenomonadales</taxon>
        <taxon>Sporomusaceae</taxon>
        <taxon>Sporomusa</taxon>
    </lineage>
</organism>
<dbReference type="SMART" id="SM00490">
    <property type="entry name" value="HELICc"/>
    <property type="match status" value="1"/>
</dbReference>
<keyword evidence="1" id="KW-0547">Nucleotide-binding</keyword>
<dbReference type="InterPro" id="IPR007502">
    <property type="entry name" value="Helicase-assoc_dom"/>
</dbReference>
<dbReference type="InterPro" id="IPR056329">
    <property type="entry name" value="CON_HrpB"/>
</dbReference>
<evidence type="ECO:0000313" key="7">
    <source>
        <dbReference type="EMBL" id="SMC78581.1"/>
    </source>
</evidence>
<dbReference type="InterPro" id="IPR001650">
    <property type="entry name" value="Helicase_C-like"/>
</dbReference>
<dbReference type="NCBIfam" id="TIGR01970">
    <property type="entry name" value="DEAH_box_HrpB"/>
    <property type="match status" value="1"/>
</dbReference>
<feature type="domain" description="Helicase ATP-binding" evidence="5">
    <location>
        <begin position="14"/>
        <end position="178"/>
    </location>
</feature>
<dbReference type="AlphaFoldDB" id="A0A1W2C0F6"/>
<dbReference type="PROSITE" id="PS51192">
    <property type="entry name" value="HELICASE_ATP_BIND_1"/>
    <property type="match status" value="1"/>
</dbReference>
<dbReference type="PIRSF" id="PIRSF005496">
    <property type="entry name" value="ATP_hel_hrpB"/>
    <property type="match status" value="1"/>
</dbReference>